<evidence type="ECO:0000313" key="1">
    <source>
        <dbReference type="EMBL" id="KAJ3107960.1"/>
    </source>
</evidence>
<gene>
    <name evidence="1" type="ORF">HK100_003501</name>
</gene>
<name>A0AAD5SUA1_9FUNG</name>
<sequence length="124" mass="13932">MPENSKNKQFGSDGRNFAVVCEIDCGVFLDLPPLSTTQEKEESTWTLGINLEGLNLEEIESKDILAVSENNSKNDPRGIQRIVTFRADVIANVRDVNSRLEFRRISGGWISCRKCAVRLVAMMK</sequence>
<reference evidence="1" key="1">
    <citation type="submission" date="2020-05" db="EMBL/GenBank/DDBJ databases">
        <title>Phylogenomic resolution of chytrid fungi.</title>
        <authorList>
            <person name="Stajich J.E."/>
            <person name="Amses K."/>
            <person name="Simmons R."/>
            <person name="Seto K."/>
            <person name="Myers J."/>
            <person name="Bonds A."/>
            <person name="Quandt C.A."/>
            <person name="Barry K."/>
            <person name="Liu P."/>
            <person name="Grigoriev I."/>
            <person name="Longcore J.E."/>
            <person name="James T.Y."/>
        </authorList>
    </citation>
    <scope>NUCLEOTIDE SEQUENCE</scope>
    <source>
        <strain evidence="1">JEL0513</strain>
    </source>
</reference>
<dbReference type="EMBL" id="JADGJH010001880">
    <property type="protein sequence ID" value="KAJ3107960.1"/>
    <property type="molecule type" value="Genomic_DNA"/>
</dbReference>
<protein>
    <submittedName>
        <fullName evidence="1">Uncharacterized protein</fullName>
    </submittedName>
</protein>
<accession>A0AAD5SUA1</accession>
<dbReference type="AlphaFoldDB" id="A0AAD5SUA1"/>
<comment type="caution">
    <text evidence="1">The sequence shown here is derived from an EMBL/GenBank/DDBJ whole genome shotgun (WGS) entry which is preliminary data.</text>
</comment>
<feature type="non-terminal residue" evidence="1">
    <location>
        <position position="124"/>
    </location>
</feature>
<keyword evidence="2" id="KW-1185">Reference proteome</keyword>
<proteinExistence type="predicted"/>
<evidence type="ECO:0000313" key="2">
    <source>
        <dbReference type="Proteomes" id="UP001211907"/>
    </source>
</evidence>
<dbReference type="Proteomes" id="UP001211907">
    <property type="component" value="Unassembled WGS sequence"/>
</dbReference>
<organism evidence="1 2">
    <name type="scientific">Physocladia obscura</name>
    <dbReference type="NCBI Taxonomy" id="109957"/>
    <lineage>
        <taxon>Eukaryota</taxon>
        <taxon>Fungi</taxon>
        <taxon>Fungi incertae sedis</taxon>
        <taxon>Chytridiomycota</taxon>
        <taxon>Chytridiomycota incertae sedis</taxon>
        <taxon>Chytridiomycetes</taxon>
        <taxon>Chytridiales</taxon>
        <taxon>Chytriomycetaceae</taxon>
        <taxon>Physocladia</taxon>
    </lineage>
</organism>